<proteinExistence type="predicted"/>
<dbReference type="OrthoDB" id="5428693at2759"/>
<evidence type="ECO:0000313" key="1">
    <source>
        <dbReference type="EMBL" id="CCX05687.1"/>
    </source>
</evidence>
<organism evidence="1 2">
    <name type="scientific">Pyronema omphalodes (strain CBS 100304)</name>
    <name type="common">Pyronema confluens</name>
    <dbReference type="NCBI Taxonomy" id="1076935"/>
    <lineage>
        <taxon>Eukaryota</taxon>
        <taxon>Fungi</taxon>
        <taxon>Dikarya</taxon>
        <taxon>Ascomycota</taxon>
        <taxon>Pezizomycotina</taxon>
        <taxon>Pezizomycetes</taxon>
        <taxon>Pezizales</taxon>
        <taxon>Pyronemataceae</taxon>
        <taxon>Pyronema</taxon>
    </lineage>
</organism>
<gene>
    <name evidence="1" type="ORF">PCON_05274</name>
</gene>
<accession>U4KW77</accession>
<dbReference type="SUPFAM" id="SSF46689">
    <property type="entry name" value="Homeodomain-like"/>
    <property type="match status" value="1"/>
</dbReference>
<name>U4KW77_PYROM</name>
<dbReference type="Proteomes" id="UP000018144">
    <property type="component" value="Unassembled WGS sequence"/>
</dbReference>
<dbReference type="Gene3D" id="1.10.10.60">
    <property type="entry name" value="Homeodomain-like"/>
    <property type="match status" value="1"/>
</dbReference>
<sequence>MRTLKDIPPLDPEITNLPEHLEIINPKPKRTWWQFPNDDDEGRHVKKRRHSTTREEKLEALSFLKNARTWQINKAGYAELKPLSVRYAAEILGFHESQPRDWKSHEQKIRDAPKNSKKCGVGAPPAWPEMEVRLAAECGEKYRAGYEVNRDWFYRHAKKIYEEEYPNEVEVKDGVKSYLCEFSNGWFQGFKKRHGLSCRDPKGIPAEADEFTVQSSDEDV</sequence>
<evidence type="ECO:0008006" key="3">
    <source>
        <dbReference type="Google" id="ProtNLM"/>
    </source>
</evidence>
<dbReference type="EMBL" id="HF935265">
    <property type="protein sequence ID" value="CCX05687.1"/>
    <property type="molecule type" value="Genomic_DNA"/>
</dbReference>
<reference evidence="1 2" key="1">
    <citation type="journal article" date="2013" name="PLoS Genet.">
        <title>The genome and development-dependent transcriptomes of Pyronema confluens: a window into fungal evolution.</title>
        <authorList>
            <person name="Traeger S."/>
            <person name="Altegoer F."/>
            <person name="Freitag M."/>
            <person name="Gabaldon T."/>
            <person name="Kempken F."/>
            <person name="Kumar A."/>
            <person name="Marcet-Houben M."/>
            <person name="Poggeler S."/>
            <person name="Stajich J.E."/>
            <person name="Nowrousian M."/>
        </authorList>
    </citation>
    <scope>NUCLEOTIDE SEQUENCE [LARGE SCALE GENOMIC DNA]</scope>
    <source>
        <strain evidence="2">CBS 100304</strain>
        <tissue evidence="1">Vegetative mycelium</tissue>
    </source>
</reference>
<evidence type="ECO:0000313" key="2">
    <source>
        <dbReference type="Proteomes" id="UP000018144"/>
    </source>
</evidence>
<keyword evidence="2" id="KW-1185">Reference proteome</keyword>
<dbReference type="InterPro" id="IPR009057">
    <property type="entry name" value="Homeodomain-like_sf"/>
</dbReference>
<dbReference type="AlphaFoldDB" id="U4KW77"/>
<protein>
    <recommendedName>
        <fullName evidence="3">HTH CENPB-type domain-containing protein</fullName>
    </recommendedName>
</protein>